<comment type="caution">
    <text evidence="1">The sequence shown here is derived from an EMBL/GenBank/DDBJ whole genome shotgun (WGS) entry which is preliminary data.</text>
</comment>
<keyword evidence="2" id="KW-1185">Reference proteome</keyword>
<accession>A0ACC4DCC5</accession>
<evidence type="ECO:0000313" key="1">
    <source>
        <dbReference type="EMBL" id="KAL3953688.1"/>
    </source>
</evidence>
<evidence type="ECO:0000313" key="2">
    <source>
        <dbReference type="Proteomes" id="UP001638806"/>
    </source>
</evidence>
<name>A0ACC4DCC5_PURLI</name>
<organism evidence="1 2">
    <name type="scientific">Purpureocillium lilacinum</name>
    <name type="common">Paecilomyces lilacinus</name>
    <dbReference type="NCBI Taxonomy" id="33203"/>
    <lineage>
        <taxon>Eukaryota</taxon>
        <taxon>Fungi</taxon>
        <taxon>Dikarya</taxon>
        <taxon>Ascomycota</taxon>
        <taxon>Pezizomycotina</taxon>
        <taxon>Sordariomycetes</taxon>
        <taxon>Hypocreomycetidae</taxon>
        <taxon>Hypocreales</taxon>
        <taxon>Ophiocordycipitaceae</taxon>
        <taxon>Purpureocillium</taxon>
    </lineage>
</organism>
<gene>
    <name evidence="1" type="ORF">ACCO45_011644</name>
</gene>
<protein>
    <submittedName>
        <fullName evidence="1">Uncharacterized protein</fullName>
    </submittedName>
</protein>
<dbReference type="Proteomes" id="UP001638806">
    <property type="component" value="Unassembled WGS sequence"/>
</dbReference>
<sequence length="217" mass="24026">MPAAPHSTEGGKLRSPRAHEILWVALGLATLEAALDRLTGAKRAVQPEHHRMRSLFAILIVLVPLMTVPHGTSARSGPDRAYLDRPDRVITDCRDIDPRCMYEKTEDPNVARNLSKLVSALPDKAEFGLEYPIACHQHGRYGLASEPAGFCLFFVGPKRPWKRSGSEVKQLAAAIAKRAEEDKDCNSKCGRAYYNAWVTLNVKLKLDYVLSSCKGLC</sequence>
<reference evidence="1" key="1">
    <citation type="submission" date="2024-12" db="EMBL/GenBank/DDBJ databases">
        <title>Comparative genomics and development of molecular markers within Purpureocillium lilacinum and among Purpureocillium species.</title>
        <authorList>
            <person name="Yeh Z.-Y."/>
            <person name="Ni N.-T."/>
            <person name="Lo P.-H."/>
            <person name="Mushyakhwo K."/>
            <person name="Lin C.-F."/>
            <person name="Nai Y.-S."/>
        </authorList>
    </citation>
    <scope>NUCLEOTIDE SEQUENCE</scope>
    <source>
        <tissue evidence="1">Conidia</tissue>
    </source>
</reference>
<proteinExistence type="predicted"/>
<dbReference type="EMBL" id="JBGNUJ010000011">
    <property type="protein sequence ID" value="KAL3953688.1"/>
    <property type="molecule type" value="Genomic_DNA"/>
</dbReference>